<proteinExistence type="predicted"/>
<dbReference type="InterPro" id="IPR036102">
    <property type="entry name" value="OsmC/Ohrsf"/>
</dbReference>
<reference evidence="1" key="2">
    <citation type="submission" date="2021-04" db="EMBL/GenBank/DDBJ databases">
        <authorList>
            <person name="Gilroy R."/>
        </authorList>
    </citation>
    <scope>NUCLEOTIDE SEQUENCE</scope>
    <source>
        <strain evidence="1">F6-686</strain>
    </source>
</reference>
<dbReference type="Pfam" id="PF02566">
    <property type="entry name" value="OsmC"/>
    <property type="match status" value="1"/>
</dbReference>
<accession>A0A9E2KUB7</accession>
<dbReference type="InterPro" id="IPR015946">
    <property type="entry name" value="KH_dom-like_a/b"/>
</dbReference>
<protein>
    <submittedName>
        <fullName evidence="1">OsmC family protein</fullName>
    </submittedName>
</protein>
<comment type="caution">
    <text evidence="1">The sequence shown here is derived from an EMBL/GenBank/DDBJ whole genome shotgun (WGS) entry which is preliminary data.</text>
</comment>
<dbReference type="PANTHER" id="PTHR35368">
    <property type="entry name" value="HYDROPEROXIDE REDUCTASE"/>
    <property type="match status" value="1"/>
</dbReference>
<organism evidence="1 2">
    <name type="scientific">Candidatus Lactobacillus pullistercoris</name>
    <dbReference type="NCBI Taxonomy" id="2838636"/>
    <lineage>
        <taxon>Bacteria</taxon>
        <taxon>Bacillati</taxon>
        <taxon>Bacillota</taxon>
        <taxon>Bacilli</taxon>
        <taxon>Lactobacillales</taxon>
        <taxon>Lactobacillaceae</taxon>
        <taxon>Lactobacillus</taxon>
    </lineage>
</organism>
<dbReference type="AlphaFoldDB" id="A0A9E2KUB7"/>
<dbReference type="PANTHER" id="PTHR35368:SF1">
    <property type="entry name" value="HYDROPEROXIDE REDUCTASE"/>
    <property type="match status" value="1"/>
</dbReference>
<reference evidence="1" key="1">
    <citation type="journal article" date="2021" name="PeerJ">
        <title>Extensive microbial diversity within the chicken gut microbiome revealed by metagenomics and culture.</title>
        <authorList>
            <person name="Gilroy R."/>
            <person name="Ravi A."/>
            <person name="Getino M."/>
            <person name="Pursley I."/>
            <person name="Horton D.L."/>
            <person name="Alikhan N.F."/>
            <person name="Baker D."/>
            <person name="Gharbi K."/>
            <person name="Hall N."/>
            <person name="Watson M."/>
            <person name="Adriaenssens E.M."/>
            <person name="Foster-Nyarko E."/>
            <person name="Jarju S."/>
            <person name="Secka A."/>
            <person name="Antonio M."/>
            <person name="Oren A."/>
            <person name="Chaudhuri R.R."/>
            <person name="La Ragione R."/>
            <person name="Hildebrand F."/>
            <person name="Pallen M.J."/>
        </authorList>
    </citation>
    <scope>NUCLEOTIDE SEQUENCE</scope>
    <source>
        <strain evidence="1">F6-686</strain>
    </source>
</reference>
<evidence type="ECO:0000313" key="2">
    <source>
        <dbReference type="Proteomes" id="UP000823844"/>
    </source>
</evidence>
<sequence>MGKYQVDSNLTSNEWQIKNKARDNYFIADIADKSGGPTPVEYLAGAVNSCISISAGMIAKVHHLDVKNFAVKNIVITEKFTHGMSDVASMKIRISFDSSMSEEEKDKFLQHTLRVSTVYQTLQKEVLMDVKLV</sequence>
<gene>
    <name evidence="1" type="ORF">H9806_09080</name>
</gene>
<dbReference type="InterPro" id="IPR052924">
    <property type="entry name" value="OsmC/Ohr_hydroprdx_reductase"/>
</dbReference>
<dbReference type="Proteomes" id="UP000823844">
    <property type="component" value="Unassembled WGS sequence"/>
</dbReference>
<name>A0A9E2KUB7_9LACO</name>
<dbReference type="Gene3D" id="3.30.300.20">
    <property type="match status" value="1"/>
</dbReference>
<evidence type="ECO:0000313" key="1">
    <source>
        <dbReference type="EMBL" id="MBU3829243.1"/>
    </source>
</evidence>
<dbReference type="SUPFAM" id="SSF82784">
    <property type="entry name" value="OsmC-like"/>
    <property type="match status" value="1"/>
</dbReference>
<dbReference type="EMBL" id="JAHLFT010000121">
    <property type="protein sequence ID" value="MBU3829243.1"/>
    <property type="molecule type" value="Genomic_DNA"/>
</dbReference>
<dbReference type="InterPro" id="IPR003718">
    <property type="entry name" value="OsmC/Ohr_fam"/>
</dbReference>